<evidence type="ECO:0000256" key="2">
    <source>
        <dbReference type="ARBA" id="ARBA00022801"/>
    </source>
</evidence>
<evidence type="ECO:0000313" key="5">
    <source>
        <dbReference type="Proteomes" id="UP000177871"/>
    </source>
</evidence>
<feature type="domain" description="Nudix hydrolase" evidence="3">
    <location>
        <begin position="1"/>
        <end position="107"/>
    </location>
</feature>
<dbReference type="InterPro" id="IPR000086">
    <property type="entry name" value="NUDIX_hydrolase_dom"/>
</dbReference>
<comment type="caution">
    <text evidence="4">The sequence shown here is derived from an EMBL/GenBank/DDBJ whole genome shotgun (WGS) entry which is preliminary data.</text>
</comment>
<dbReference type="InterPro" id="IPR015797">
    <property type="entry name" value="NUDIX_hydrolase-like_dom_sf"/>
</dbReference>
<proteinExistence type="predicted"/>
<keyword evidence="2" id="KW-0378">Hydrolase</keyword>
<evidence type="ECO:0000313" key="4">
    <source>
        <dbReference type="EMBL" id="OGG17678.1"/>
    </source>
</evidence>
<dbReference type="PRINTS" id="PR00502">
    <property type="entry name" value="NUDIXFAMILY"/>
</dbReference>
<dbReference type="PANTHER" id="PTHR43046:SF14">
    <property type="entry name" value="MUTT_NUDIX FAMILY PROTEIN"/>
    <property type="match status" value="1"/>
</dbReference>
<dbReference type="SUPFAM" id="SSF55811">
    <property type="entry name" value="Nudix"/>
    <property type="match status" value="1"/>
</dbReference>
<sequence>MADFGGIEYVFPGGGIEPGETAEQAVVREAKEEAVLEVTDVKQIAFRVHPKTGKNIYYFYCKSNTAEVKIDSATNDDIDQLLWVEKGEVINYMATLNPDVQKYFGLT</sequence>
<name>A0A1F5ZZ05_9BACT</name>
<reference evidence="4 5" key="1">
    <citation type="journal article" date="2016" name="Nat. Commun.">
        <title>Thousands of microbial genomes shed light on interconnected biogeochemical processes in an aquifer system.</title>
        <authorList>
            <person name="Anantharaman K."/>
            <person name="Brown C.T."/>
            <person name="Hug L.A."/>
            <person name="Sharon I."/>
            <person name="Castelle C.J."/>
            <person name="Probst A.J."/>
            <person name="Thomas B.C."/>
            <person name="Singh A."/>
            <person name="Wilkins M.J."/>
            <person name="Karaoz U."/>
            <person name="Brodie E.L."/>
            <person name="Williams K.H."/>
            <person name="Hubbard S.S."/>
            <person name="Banfield J.F."/>
        </authorList>
    </citation>
    <scope>NUCLEOTIDE SEQUENCE [LARGE SCALE GENOMIC DNA]</scope>
</reference>
<comment type="cofactor">
    <cofactor evidence="1">
        <name>Mg(2+)</name>
        <dbReference type="ChEBI" id="CHEBI:18420"/>
    </cofactor>
</comment>
<evidence type="ECO:0000256" key="1">
    <source>
        <dbReference type="ARBA" id="ARBA00001946"/>
    </source>
</evidence>
<evidence type="ECO:0000259" key="3">
    <source>
        <dbReference type="PROSITE" id="PS51462"/>
    </source>
</evidence>
<dbReference type="PROSITE" id="PS51462">
    <property type="entry name" value="NUDIX"/>
    <property type="match status" value="1"/>
</dbReference>
<dbReference type="Gene3D" id="3.90.79.10">
    <property type="entry name" value="Nucleoside Triphosphate Pyrophosphohydrolase"/>
    <property type="match status" value="1"/>
</dbReference>
<dbReference type="EMBL" id="MFJK01000018">
    <property type="protein sequence ID" value="OGG17678.1"/>
    <property type="molecule type" value="Genomic_DNA"/>
</dbReference>
<dbReference type="Pfam" id="PF00293">
    <property type="entry name" value="NUDIX"/>
    <property type="match status" value="1"/>
</dbReference>
<dbReference type="Proteomes" id="UP000177871">
    <property type="component" value="Unassembled WGS sequence"/>
</dbReference>
<dbReference type="GO" id="GO:0016787">
    <property type="term" value="F:hydrolase activity"/>
    <property type="evidence" value="ECO:0007669"/>
    <property type="project" value="UniProtKB-KW"/>
</dbReference>
<dbReference type="AlphaFoldDB" id="A0A1F5ZZ05"/>
<dbReference type="InterPro" id="IPR020476">
    <property type="entry name" value="Nudix_hydrolase"/>
</dbReference>
<organism evidence="4 5">
    <name type="scientific">Candidatus Gottesmanbacteria bacterium RIFCSPHIGHO2_01_FULL_47_48</name>
    <dbReference type="NCBI Taxonomy" id="1798381"/>
    <lineage>
        <taxon>Bacteria</taxon>
        <taxon>Candidatus Gottesmaniibacteriota</taxon>
    </lineage>
</organism>
<dbReference type="STRING" id="1798381.A2721_03115"/>
<dbReference type="PANTHER" id="PTHR43046">
    <property type="entry name" value="GDP-MANNOSE MANNOSYL HYDROLASE"/>
    <property type="match status" value="1"/>
</dbReference>
<gene>
    <name evidence="4" type="ORF">A2721_03115</name>
</gene>
<protein>
    <recommendedName>
        <fullName evidence="3">Nudix hydrolase domain-containing protein</fullName>
    </recommendedName>
</protein>
<accession>A0A1F5ZZ05</accession>